<dbReference type="Gene3D" id="3.30.200.70">
    <property type="match status" value="1"/>
</dbReference>
<dbReference type="AlphaFoldDB" id="A0A561BYZ0"/>
<dbReference type="InterPro" id="IPR002575">
    <property type="entry name" value="Aminoglycoside_PTrfase"/>
</dbReference>
<keyword evidence="2" id="KW-0808">Transferase</keyword>
<dbReference type="Gene3D" id="1.10.510.10">
    <property type="entry name" value="Transferase(Phosphotransferase) domain 1"/>
    <property type="match status" value="1"/>
</dbReference>
<organism evidence="2 3">
    <name type="scientific">Kribbella amoyensis</name>
    <dbReference type="NCBI Taxonomy" id="996641"/>
    <lineage>
        <taxon>Bacteria</taxon>
        <taxon>Bacillati</taxon>
        <taxon>Actinomycetota</taxon>
        <taxon>Actinomycetes</taxon>
        <taxon>Propionibacteriales</taxon>
        <taxon>Kribbellaceae</taxon>
        <taxon>Kribbella</taxon>
    </lineage>
</organism>
<gene>
    <name evidence="2" type="ORF">FB561_5300</name>
</gene>
<dbReference type="Proteomes" id="UP000318380">
    <property type="component" value="Unassembled WGS sequence"/>
</dbReference>
<keyword evidence="2" id="KW-0418">Kinase</keyword>
<keyword evidence="3" id="KW-1185">Reference proteome</keyword>
<accession>A0A561BYZ0</accession>
<sequence>MSPSSPVNPPPDSCAGALAEAYGLGRVEAFDRVARGAMGAVWRLRTESGWFAAKESFWFAWDEEAVRSEVAFNRACADVGVPSPRPLAATSGAYAVDVDGVSWRLYEWVDGEVPTHADVDVSVWVASRMGAMHSLEWLRGEGERGPFYQRVDGDWSELAELASREGAVWAGELRRQLVRLTELTELVNAAPEGDVIWCHRDLKNTNVLHSPDHAVLVDWDNAGPMAPWRELGAVLFGHLTNEDALRRVVEAYRASGGSAELTGADGFATGLAIHLNFLHGQAGAALDHDLAAHHREYADDKVAGLLTGLPTPAELEYAAEVVQG</sequence>
<dbReference type="EMBL" id="VIVK01000001">
    <property type="protein sequence ID" value="TWD84125.1"/>
    <property type="molecule type" value="Genomic_DNA"/>
</dbReference>
<protein>
    <submittedName>
        <fullName evidence="2">Ser/Thr protein kinase RdoA (MazF antagonist)</fullName>
    </submittedName>
</protein>
<evidence type="ECO:0000259" key="1">
    <source>
        <dbReference type="Pfam" id="PF01636"/>
    </source>
</evidence>
<reference evidence="2 3" key="1">
    <citation type="submission" date="2019-06" db="EMBL/GenBank/DDBJ databases">
        <title>Sequencing the genomes of 1000 actinobacteria strains.</title>
        <authorList>
            <person name="Klenk H.-P."/>
        </authorList>
    </citation>
    <scope>NUCLEOTIDE SEQUENCE [LARGE SCALE GENOMIC DNA]</scope>
    <source>
        <strain evidence="2 3">DSM 24683</strain>
    </source>
</reference>
<dbReference type="Pfam" id="PF01636">
    <property type="entry name" value="APH"/>
    <property type="match status" value="1"/>
</dbReference>
<feature type="domain" description="Aminoglycoside phosphotransferase" evidence="1">
    <location>
        <begin position="36"/>
        <end position="255"/>
    </location>
</feature>
<proteinExistence type="predicted"/>
<evidence type="ECO:0000313" key="2">
    <source>
        <dbReference type="EMBL" id="TWD84125.1"/>
    </source>
</evidence>
<dbReference type="InterPro" id="IPR011009">
    <property type="entry name" value="Kinase-like_dom_sf"/>
</dbReference>
<dbReference type="SUPFAM" id="SSF56112">
    <property type="entry name" value="Protein kinase-like (PK-like)"/>
    <property type="match status" value="1"/>
</dbReference>
<dbReference type="Gene3D" id="1.20.1270.170">
    <property type="match status" value="1"/>
</dbReference>
<evidence type="ECO:0000313" key="3">
    <source>
        <dbReference type="Proteomes" id="UP000318380"/>
    </source>
</evidence>
<name>A0A561BYZ0_9ACTN</name>
<dbReference type="GO" id="GO:0016301">
    <property type="term" value="F:kinase activity"/>
    <property type="evidence" value="ECO:0007669"/>
    <property type="project" value="UniProtKB-KW"/>
</dbReference>
<comment type="caution">
    <text evidence="2">The sequence shown here is derived from an EMBL/GenBank/DDBJ whole genome shotgun (WGS) entry which is preliminary data.</text>
</comment>